<sequence length="173" mass="17954">MLTQLSIPTSCLTETWLDPATESRSPGAVLGNPNDPSCWPGPTRNPGSAISPAICPSGYTSACDINPESRRDASETMWACCPSNFICDGGLYSCWRGFSASARGTYFLTATNDAGATTTTPVVIGGVNAHSVRVAFHSSDIIDESPITTGSSPPAATPPSYVDLTTSDVGLEC</sequence>
<dbReference type="InParanoid" id="A0A7C8IMK6"/>
<organism evidence="2 3">
    <name type="scientific">Xylaria multiplex</name>
    <dbReference type="NCBI Taxonomy" id="323545"/>
    <lineage>
        <taxon>Eukaryota</taxon>
        <taxon>Fungi</taxon>
        <taxon>Dikarya</taxon>
        <taxon>Ascomycota</taxon>
        <taxon>Pezizomycotina</taxon>
        <taxon>Sordariomycetes</taxon>
        <taxon>Xylariomycetidae</taxon>
        <taxon>Xylariales</taxon>
        <taxon>Xylariaceae</taxon>
        <taxon>Xylaria</taxon>
    </lineage>
</organism>
<reference evidence="2 3" key="1">
    <citation type="submission" date="2019-12" db="EMBL/GenBank/DDBJ databases">
        <title>Draft genome sequence of the ascomycete Xylaria multiplex DSM 110363.</title>
        <authorList>
            <person name="Buettner E."/>
            <person name="Kellner H."/>
        </authorList>
    </citation>
    <scope>NUCLEOTIDE SEQUENCE [LARGE SCALE GENOMIC DNA]</scope>
    <source>
        <strain evidence="2 3">DSM 110363</strain>
    </source>
</reference>
<dbReference type="AlphaFoldDB" id="A0A7C8IMK6"/>
<comment type="caution">
    <text evidence="2">The sequence shown here is derived from an EMBL/GenBank/DDBJ whole genome shotgun (WGS) entry which is preliminary data.</text>
</comment>
<dbReference type="EMBL" id="WUBL01000066">
    <property type="protein sequence ID" value="KAF2967529.1"/>
    <property type="molecule type" value="Genomic_DNA"/>
</dbReference>
<dbReference type="Proteomes" id="UP000481858">
    <property type="component" value="Unassembled WGS sequence"/>
</dbReference>
<protein>
    <submittedName>
        <fullName evidence="2">Uncharacterized protein</fullName>
    </submittedName>
</protein>
<evidence type="ECO:0000256" key="1">
    <source>
        <dbReference type="SAM" id="MobiDB-lite"/>
    </source>
</evidence>
<accession>A0A7C8IMK6</accession>
<evidence type="ECO:0000313" key="3">
    <source>
        <dbReference type="Proteomes" id="UP000481858"/>
    </source>
</evidence>
<keyword evidence="3" id="KW-1185">Reference proteome</keyword>
<feature type="region of interest" description="Disordered" evidence="1">
    <location>
        <begin position="20"/>
        <end position="43"/>
    </location>
</feature>
<gene>
    <name evidence="2" type="ORF">GQX73_g6030</name>
</gene>
<proteinExistence type="predicted"/>
<name>A0A7C8IMK6_9PEZI</name>
<dbReference type="OrthoDB" id="4698972at2759"/>
<evidence type="ECO:0000313" key="2">
    <source>
        <dbReference type="EMBL" id="KAF2967529.1"/>
    </source>
</evidence>